<dbReference type="Proteomes" id="UP001165122">
    <property type="component" value="Unassembled WGS sequence"/>
</dbReference>
<comment type="caution">
    <text evidence="1">The sequence shown here is derived from an EMBL/GenBank/DDBJ whole genome shotgun (WGS) entry which is preliminary data.</text>
</comment>
<name>A0A9W7FRA3_9STRA</name>
<protein>
    <submittedName>
        <fullName evidence="1">Uncharacterized protein</fullName>
    </submittedName>
</protein>
<dbReference type="EMBL" id="BRXW01000256">
    <property type="protein sequence ID" value="GMI16568.1"/>
    <property type="molecule type" value="Genomic_DNA"/>
</dbReference>
<proteinExistence type="predicted"/>
<keyword evidence="2" id="KW-1185">Reference proteome</keyword>
<organism evidence="1 2">
    <name type="scientific">Triparma laevis f. longispina</name>
    <dbReference type="NCBI Taxonomy" id="1714387"/>
    <lineage>
        <taxon>Eukaryota</taxon>
        <taxon>Sar</taxon>
        <taxon>Stramenopiles</taxon>
        <taxon>Ochrophyta</taxon>
        <taxon>Bolidophyceae</taxon>
        <taxon>Parmales</taxon>
        <taxon>Triparmaceae</taxon>
        <taxon>Triparma</taxon>
    </lineage>
</organism>
<dbReference type="AlphaFoldDB" id="A0A9W7FRA3"/>
<sequence length="92" mass="10294">MILSASRDLSSGLTASEKHYFSQLSRYSNLTSSLSIDSNQLLTQGRDIRDMVREGRELSEAQKGMCEDLVRGEGVILRKAREGVERCRETIG</sequence>
<evidence type="ECO:0000313" key="1">
    <source>
        <dbReference type="EMBL" id="GMI16568.1"/>
    </source>
</evidence>
<evidence type="ECO:0000313" key="2">
    <source>
        <dbReference type="Proteomes" id="UP001165122"/>
    </source>
</evidence>
<accession>A0A9W7FRA3</accession>
<reference evidence="2" key="1">
    <citation type="journal article" date="2023" name="Commun. Biol.">
        <title>Genome analysis of Parmales, the sister group of diatoms, reveals the evolutionary specialization of diatoms from phago-mixotrophs to photoautotrophs.</title>
        <authorList>
            <person name="Ban H."/>
            <person name="Sato S."/>
            <person name="Yoshikawa S."/>
            <person name="Yamada K."/>
            <person name="Nakamura Y."/>
            <person name="Ichinomiya M."/>
            <person name="Sato N."/>
            <person name="Blanc-Mathieu R."/>
            <person name="Endo H."/>
            <person name="Kuwata A."/>
            <person name="Ogata H."/>
        </authorList>
    </citation>
    <scope>NUCLEOTIDE SEQUENCE [LARGE SCALE GENOMIC DNA]</scope>
    <source>
        <strain evidence="2">NIES 3700</strain>
    </source>
</reference>
<dbReference type="OrthoDB" id="10485624at2759"/>
<gene>
    <name evidence="1" type="ORF">TrLO_g9764</name>
</gene>